<keyword evidence="3 6" id="KW-0378">Hydrolase</keyword>
<evidence type="ECO:0000313" key="9">
    <source>
        <dbReference type="EMBL" id="AGM32956.1"/>
    </source>
</evidence>
<evidence type="ECO:0000256" key="1">
    <source>
        <dbReference type="ARBA" id="ARBA00007664"/>
    </source>
</evidence>
<dbReference type="Gene3D" id="2.40.10.10">
    <property type="entry name" value="Trypsin-like serine proteases"/>
    <property type="match status" value="1"/>
</dbReference>
<dbReference type="PRINTS" id="PR00722">
    <property type="entry name" value="CHYMOTRYPSIN"/>
</dbReference>
<dbReference type="InterPro" id="IPR001254">
    <property type="entry name" value="Trypsin_dom"/>
</dbReference>
<dbReference type="FunFam" id="2.40.10.10:FF:000068">
    <property type="entry name" value="transmembrane protease serine 2"/>
    <property type="match status" value="1"/>
</dbReference>
<keyword evidence="7" id="KW-0732">Signal</keyword>
<comment type="similarity">
    <text evidence="1">Belongs to the peptidase S1 family.</text>
</comment>
<keyword evidence="5" id="KW-1015">Disulfide bond</keyword>
<dbReference type="InterPro" id="IPR033116">
    <property type="entry name" value="TRYPSIN_SER"/>
</dbReference>
<dbReference type="PANTHER" id="PTHR24276:SF91">
    <property type="entry name" value="AT26814P-RELATED"/>
    <property type="match status" value="1"/>
</dbReference>
<dbReference type="PROSITE" id="PS50240">
    <property type="entry name" value="TRYPSIN_DOM"/>
    <property type="match status" value="1"/>
</dbReference>
<reference evidence="9" key="1">
    <citation type="submission" date="2013-03" db="EMBL/GenBank/DDBJ databases">
        <title>Immune-Related transcriptome of Coptotermes formosanus Shiraki workers: the defense mechanism.</title>
        <authorList>
            <person name="Hussain A."/>
            <person name="Li Y.F."/>
            <person name="Wen S.Y."/>
        </authorList>
    </citation>
    <scope>NUCLEOTIDE SEQUENCE</scope>
</reference>
<evidence type="ECO:0000256" key="5">
    <source>
        <dbReference type="ARBA" id="ARBA00023157"/>
    </source>
</evidence>
<feature type="chain" id="PRO_5004380585" evidence="7">
    <location>
        <begin position="17"/>
        <end position="252"/>
    </location>
</feature>
<evidence type="ECO:0000256" key="3">
    <source>
        <dbReference type="ARBA" id="ARBA00022801"/>
    </source>
</evidence>
<dbReference type="EMBL" id="KC741132">
    <property type="protein sequence ID" value="AGM32956.1"/>
    <property type="molecule type" value="mRNA"/>
</dbReference>
<keyword evidence="2 6" id="KW-0645">Protease</keyword>
<dbReference type="PANTHER" id="PTHR24276">
    <property type="entry name" value="POLYSERASE-RELATED"/>
    <property type="match status" value="1"/>
</dbReference>
<feature type="signal peptide" evidence="7">
    <location>
        <begin position="1"/>
        <end position="16"/>
    </location>
</feature>
<dbReference type="CDD" id="cd00190">
    <property type="entry name" value="Tryp_SPc"/>
    <property type="match status" value="1"/>
</dbReference>
<dbReference type="SUPFAM" id="SSF50494">
    <property type="entry name" value="Trypsin-like serine proteases"/>
    <property type="match status" value="1"/>
</dbReference>
<protein>
    <submittedName>
        <fullName evidence="9">Serine protease</fullName>
    </submittedName>
</protein>
<dbReference type="GO" id="GO:0006508">
    <property type="term" value="P:proteolysis"/>
    <property type="evidence" value="ECO:0007669"/>
    <property type="project" value="UniProtKB-KW"/>
</dbReference>
<evidence type="ECO:0000256" key="6">
    <source>
        <dbReference type="RuleBase" id="RU363034"/>
    </source>
</evidence>
<dbReference type="PROSITE" id="PS00134">
    <property type="entry name" value="TRYPSIN_HIS"/>
    <property type="match status" value="1"/>
</dbReference>
<sequence length="252" mass="27086">MHFVVLLSALVACAAGAALNPTKPKQEGRIFKGEEARITDFPYQAFLMGRGKYRGGAVIIDNNWALTAAHCVYGFTAERLLVWTGRESLTCGGSPRMVREVIRHEKNFGNTTLAYDIALLKLYSNINSTRHISLRTTAVPVGTTAVVTGWGYTSNTSSFSNTLQQGTVTIIDPQECRDAYANLTSDDTILCARDGPKGQSTCAGDSGGALVYDKQLIGLVSGGGDCGDPNDPRVFISIPALWGWIRSTVDSN</sequence>
<feature type="domain" description="Peptidase S1" evidence="8">
    <location>
        <begin position="30"/>
        <end position="250"/>
    </location>
</feature>
<dbReference type="PROSITE" id="PS00135">
    <property type="entry name" value="TRYPSIN_SER"/>
    <property type="match status" value="1"/>
</dbReference>
<evidence type="ECO:0000259" key="8">
    <source>
        <dbReference type="PROSITE" id="PS50240"/>
    </source>
</evidence>
<dbReference type="GO" id="GO:0004252">
    <property type="term" value="F:serine-type endopeptidase activity"/>
    <property type="evidence" value="ECO:0007669"/>
    <property type="project" value="InterPro"/>
</dbReference>
<evidence type="ECO:0000256" key="7">
    <source>
        <dbReference type="SAM" id="SignalP"/>
    </source>
</evidence>
<dbReference type="InterPro" id="IPR001314">
    <property type="entry name" value="Peptidase_S1A"/>
</dbReference>
<evidence type="ECO:0000256" key="4">
    <source>
        <dbReference type="ARBA" id="ARBA00022825"/>
    </source>
</evidence>
<dbReference type="AlphaFoldDB" id="R4UXD2"/>
<proteinExistence type="evidence at transcript level"/>
<dbReference type="InterPro" id="IPR050430">
    <property type="entry name" value="Peptidase_S1"/>
</dbReference>
<name>R4UXD2_COPFO</name>
<keyword evidence="4 6" id="KW-0720">Serine protease</keyword>
<dbReference type="InterPro" id="IPR043504">
    <property type="entry name" value="Peptidase_S1_PA_chymotrypsin"/>
</dbReference>
<dbReference type="InterPro" id="IPR009003">
    <property type="entry name" value="Peptidase_S1_PA"/>
</dbReference>
<evidence type="ECO:0000256" key="2">
    <source>
        <dbReference type="ARBA" id="ARBA00022670"/>
    </source>
</evidence>
<organism evidence="9">
    <name type="scientific">Coptotermes formosanus</name>
    <name type="common">Formosan subterranean termite</name>
    <dbReference type="NCBI Taxonomy" id="36987"/>
    <lineage>
        <taxon>Eukaryota</taxon>
        <taxon>Metazoa</taxon>
        <taxon>Ecdysozoa</taxon>
        <taxon>Arthropoda</taxon>
        <taxon>Hexapoda</taxon>
        <taxon>Insecta</taxon>
        <taxon>Pterygota</taxon>
        <taxon>Neoptera</taxon>
        <taxon>Polyneoptera</taxon>
        <taxon>Dictyoptera</taxon>
        <taxon>Blattodea</taxon>
        <taxon>Blattoidea</taxon>
        <taxon>Termitoidae</taxon>
        <taxon>Rhinotermitidae</taxon>
        <taxon>Coptotermes</taxon>
    </lineage>
</organism>
<dbReference type="SMART" id="SM00020">
    <property type="entry name" value="Tryp_SPc"/>
    <property type="match status" value="1"/>
</dbReference>
<dbReference type="InterPro" id="IPR018114">
    <property type="entry name" value="TRYPSIN_HIS"/>
</dbReference>
<accession>R4UXD2</accession>
<dbReference type="Pfam" id="PF00089">
    <property type="entry name" value="Trypsin"/>
    <property type="match status" value="1"/>
</dbReference>